<comment type="caution">
    <text evidence="2">The sequence shown here is derived from an EMBL/GenBank/DDBJ whole genome shotgun (WGS) entry which is preliminary data.</text>
</comment>
<keyword evidence="3" id="KW-1185">Reference proteome</keyword>
<organism evidence="2 3">
    <name type="scientific">Elysia marginata</name>
    <dbReference type="NCBI Taxonomy" id="1093978"/>
    <lineage>
        <taxon>Eukaryota</taxon>
        <taxon>Metazoa</taxon>
        <taxon>Spiralia</taxon>
        <taxon>Lophotrochozoa</taxon>
        <taxon>Mollusca</taxon>
        <taxon>Gastropoda</taxon>
        <taxon>Heterobranchia</taxon>
        <taxon>Euthyneura</taxon>
        <taxon>Panpulmonata</taxon>
        <taxon>Sacoglossa</taxon>
        <taxon>Placobranchoidea</taxon>
        <taxon>Plakobranchidae</taxon>
        <taxon>Elysia</taxon>
    </lineage>
</organism>
<dbReference type="AlphaFoldDB" id="A0AAV4JIP2"/>
<dbReference type="EMBL" id="BMAT01003131">
    <property type="protein sequence ID" value="GFS20877.1"/>
    <property type="molecule type" value="Genomic_DNA"/>
</dbReference>
<proteinExistence type="predicted"/>
<gene>
    <name evidence="2" type="ORF">ElyMa_001581900</name>
</gene>
<accession>A0AAV4JIP2</accession>
<evidence type="ECO:0000313" key="2">
    <source>
        <dbReference type="EMBL" id="GFS20877.1"/>
    </source>
</evidence>
<dbReference type="Proteomes" id="UP000762676">
    <property type="component" value="Unassembled WGS sequence"/>
</dbReference>
<keyword evidence="1" id="KW-0812">Transmembrane</keyword>
<keyword evidence="1" id="KW-1133">Transmembrane helix</keyword>
<protein>
    <submittedName>
        <fullName evidence="2">Uncharacterized protein</fullName>
    </submittedName>
</protein>
<reference evidence="2 3" key="1">
    <citation type="journal article" date="2021" name="Elife">
        <title>Chloroplast acquisition without the gene transfer in kleptoplastic sea slugs, Plakobranchus ocellatus.</title>
        <authorList>
            <person name="Maeda T."/>
            <person name="Takahashi S."/>
            <person name="Yoshida T."/>
            <person name="Shimamura S."/>
            <person name="Takaki Y."/>
            <person name="Nagai Y."/>
            <person name="Toyoda A."/>
            <person name="Suzuki Y."/>
            <person name="Arimoto A."/>
            <person name="Ishii H."/>
            <person name="Satoh N."/>
            <person name="Nishiyama T."/>
            <person name="Hasebe M."/>
            <person name="Maruyama T."/>
            <person name="Minagawa J."/>
            <person name="Obokata J."/>
            <person name="Shigenobu S."/>
        </authorList>
    </citation>
    <scope>NUCLEOTIDE SEQUENCE [LARGE SCALE GENOMIC DNA]</scope>
</reference>
<sequence>MTARLYRTSVAVFAAVWLAAPFFLGLGTTDAQLANVNNGSSPEIMNITSTPSSNLTNSTGKRAEYLFVLISFFITCSVSKCHTMWNTGTYKGSKRSFSCSQIVQVNVHQNPSELSD</sequence>
<evidence type="ECO:0000256" key="1">
    <source>
        <dbReference type="SAM" id="Phobius"/>
    </source>
</evidence>
<keyword evidence="1" id="KW-0472">Membrane</keyword>
<evidence type="ECO:0000313" key="3">
    <source>
        <dbReference type="Proteomes" id="UP000762676"/>
    </source>
</evidence>
<name>A0AAV4JIP2_9GAST</name>
<feature type="transmembrane region" description="Helical" evidence="1">
    <location>
        <begin position="65"/>
        <end position="85"/>
    </location>
</feature>